<evidence type="ECO:0000313" key="1">
    <source>
        <dbReference type="EMBL" id="QDK19406.1"/>
    </source>
</evidence>
<dbReference type="Proteomes" id="UP000317812">
    <property type="component" value="Chromosome"/>
</dbReference>
<gene>
    <name evidence="1" type="ORF">ES815_14320</name>
</gene>
<reference evidence="1 2" key="1">
    <citation type="submission" date="2019-01" db="EMBL/GenBank/DDBJ databases">
        <title>Florfenicol resistance in Enterobacteriaceae and whole-genome sequence analysis of florfenicol-resistant Leclercia adecarboxylata strain R25.</title>
        <authorList>
            <person name="Bao Q."/>
            <person name="Ying Y."/>
        </authorList>
    </citation>
    <scope>NUCLEOTIDE SEQUENCE [LARGE SCALE GENOMIC DNA]</scope>
    <source>
        <strain evidence="1 2">R25</strain>
    </source>
</reference>
<dbReference type="AlphaFoldDB" id="A0AAP9AKF1"/>
<organism evidence="1 2">
    <name type="scientific">Leclercia adecarboxylata</name>
    <dbReference type="NCBI Taxonomy" id="83655"/>
    <lineage>
        <taxon>Bacteria</taxon>
        <taxon>Pseudomonadati</taxon>
        <taxon>Pseudomonadota</taxon>
        <taxon>Gammaproteobacteria</taxon>
        <taxon>Enterobacterales</taxon>
        <taxon>Enterobacteriaceae</taxon>
        <taxon>Leclercia</taxon>
    </lineage>
</organism>
<sequence>MAKNSTLKLHRIHYSISEAAKLLGCDERDIFYIATQKNIPFVMRMSGQCTFSKHKVRDVDAFIKHIDSLDKDHEGFSYISEFSLIKINEVKKEKNLILASTKGFFSMPSKVRNDFIYYEGDFPEYPSLYTPSGKIYSEMVRFIQVDWKNDEGIGYDNEGHIERDYIKKIHLVLSESEQSDDKYEALSAAQQERHAVKRNEVLSAIIYLYKENSAFRKENATALVDLLFNRAEEFWPDEKQPPLSHPVMTKLVASIFNKSVFTKN</sequence>
<evidence type="ECO:0008006" key="3">
    <source>
        <dbReference type="Google" id="ProtNLM"/>
    </source>
</evidence>
<proteinExistence type="predicted"/>
<protein>
    <recommendedName>
        <fullName evidence="3">Helix-turn-helix domain-containing protein</fullName>
    </recommendedName>
</protein>
<accession>A0AAP9AKF1</accession>
<name>A0AAP9AKF1_9ENTR</name>
<dbReference type="EMBL" id="CP035382">
    <property type="protein sequence ID" value="QDK19406.1"/>
    <property type="molecule type" value="Genomic_DNA"/>
</dbReference>
<evidence type="ECO:0000313" key="2">
    <source>
        <dbReference type="Proteomes" id="UP000317812"/>
    </source>
</evidence>
<dbReference type="RefSeq" id="WP_142488345.1">
    <property type="nucleotide sequence ID" value="NZ_CP035382.1"/>
</dbReference>